<reference evidence="2" key="1">
    <citation type="journal article" date="2022" name="Int. J. Mol. Sci.">
        <title>Draft Genome of Tanacetum Coccineum: Genomic Comparison of Closely Related Tanacetum-Family Plants.</title>
        <authorList>
            <person name="Yamashiro T."/>
            <person name="Shiraishi A."/>
            <person name="Nakayama K."/>
            <person name="Satake H."/>
        </authorList>
    </citation>
    <scope>NUCLEOTIDE SEQUENCE</scope>
</reference>
<dbReference type="PANTHER" id="PTHR47718:SF12">
    <property type="entry name" value="PROTEIN FAR1-RELATED SEQUENCE"/>
    <property type="match status" value="1"/>
</dbReference>
<dbReference type="InterPro" id="IPR004330">
    <property type="entry name" value="FAR1_DNA_bnd_dom"/>
</dbReference>
<reference evidence="2" key="2">
    <citation type="submission" date="2022-01" db="EMBL/GenBank/DDBJ databases">
        <authorList>
            <person name="Yamashiro T."/>
            <person name="Shiraishi A."/>
            <person name="Satake H."/>
            <person name="Nakayama K."/>
        </authorList>
    </citation>
    <scope>NUCLEOTIDE SEQUENCE</scope>
</reference>
<gene>
    <name evidence="2" type="ORF">Tco_0953861</name>
</gene>
<proteinExistence type="predicted"/>
<dbReference type="Proteomes" id="UP001151760">
    <property type="component" value="Unassembled WGS sequence"/>
</dbReference>
<comment type="caution">
    <text evidence="2">The sequence shown here is derived from an EMBL/GenBank/DDBJ whole genome shotgun (WGS) entry which is preliminary data.</text>
</comment>
<dbReference type="Pfam" id="PF03101">
    <property type="entry name" value="FAR1"/>
    <property type="match status" value="1"/>
</dbReference>
<name>A0ABQ5E163_9ASTR</name>
<protein>
    <submittedName>
        <fullName evidence="2">FAR1-related sequence 5-like protein</fullName>
    </submittedName>
</protein>
<sequence>MDNIGEILQSVEVSKVMNGDDSQQLRIVEEGINAAGDAERVRFVVEDDLESVEGETDENEPLNDIMTIPKASLVIHSGTPCGSVYWQPNMERELIPVEGTYFETLDDTIRMYKTYAYRGGFEIKLSLQMKTRSGFVQHKYLMCNREGKLKNINIYTLKSNGNDKPIQKRNLWVTGCMARVKLDLDHVSGKYKLVQFFPRHNHTLCSDVYRRLSKTERKMVYSEKHSVMKAKTANIGATISHHIYSSMKGLTKCIGKLWILRTILGNLTALEVQFSIGSIVTGMFKSYIWFPESFLMTFNKQPTMVLTYQDRAMKKAIAAILP</sequence>
<evidence type="ECO:0000259" key="1">
    <source>
        <dbReference type="Pfam" id="PF03101"/>
    </source>
</evidence>
<accession>A0ABQ5E163</accession>
<dbReference type="EMBL" id="BQNB010015874">
    <property type="protein sequence ID" value="GJT45146.1"/>
    <property type="molecule type" value="Genomic_DNA"/>
</dbReference>
<feature type="domain" description="FAR1" evidence="1">
    <location>
        <begin position="111"/>
        <end position="204"/>
    </location>
</feature>
<organism evidence="2 3">
    <name type="scientific">Tanacetum coccineum</name>
    <dbReference type="NCBI Taxonomy" id="301880"/>
    <lineage>
        <taxon>Eukaryota</taxon>
        <taxon>Viridiplantae</taxon>
        <taxon>Streptophyta</taxon>
        <taxon>Embryophyta</taxon>
        <taxon>Tracheophyta</taxon>
        <taxon>Spermatophyta</taxon>
        <taxon>Magnoliopsida</taxon>
        <taxon>eudicotyledons</taxon>
        <taxon>Gunneridae</taxon>
        <taxon>Pentapetalae</taxon>
        <taxon>asterids</taxon>
        <taxon>campanulids</taxon>
        <taxon>Asterales</taxon>
        <taxon>Asteraceae</taxon>
        <taxon>Asteroideae</taxon>
        <taxon>Anthemideae</taxon>
        <taxon>Anthemidinae</taxon>
        <taxon>Tanacetum</taxon>
    </lineage>
</organism>
<keyword evidence="3" id="KW-1185">Reference proteome</keyword>
<dbReference type="PANTHER" id="PTHR47718">
    <property type="entry name" value="OS01G0519700 PROTEIN"/>
    <property type="match status" value="1"/>
</dbReference>
<evidence type="ECO:0000313" key="3">
    <source>
        <dbReference type="Proteomes" id="UP001151760"/>
    </source>
</evidence>
<evidence type="ECO:0000313" key="2">
    <source>
        <dbReference type="EMBL" id="GJT45146.1"/>
    </source>
</evidence>